<organism evidence="2">
    <name type="scientific">Nitrosopumilaceae spindle-shaped virus</name>
    <dbReference type="NCBI Taxonomy" id="3065433"/>
    <lineage>
        <taxon>Viruses</taxon>
    </lineage>
</organism>
<name>A0AAT9JEJ5_9VIRU</name>
<feature type="transmembrane region" description="Helical" evidence="1">
    <location>
        <begin position="94"/>
        <end position="113"/>
    </location>
</feature>
<dbReference type="Pfam" id="PF05869">
    <property type="entry name" value="Dam"/>
    <property type="match status" value="1"/>
</dbReference>
<keyword evidence="1" id="KW-0472">Membrane</keyword>
<dbReference type="GO" id="GO:0009307">
    <property type="term" value="P:DNA restriction-modification system"/>
    <property type="evidence" value="ECO:0007669"/>
    <property type="project" value="InterPro"/>
</dbReference>
<reference evidence="2" key="2">
    <citation type="submission" date="2024-03" db="EMBL/GenBank/DDBJ databases">
        <authorList>
            <person name="Ni Y."/>
            <person name="Xu T."/>
            <person name="Yan S."/>
            <person name="Chen L."/>
            <person name="Wang Y."/>
        </authorList>
    </citation>
    <scope>NUCLEOTIDE SEQUENCE</scope>
    <source>
        <strain evidence="3">NTT1</strain>
        <strain evidence="2">NTT2</strain>
    </source>
</reference>
<proteinExistence type="predicted"/>
<protein>
    <submittedName>
        <fullName evidence="3">ORF27</fullName>
    </submittedName>
    <submittedName>
        <fullName evidence="2">ORF34</fullName>
    </submittedName>
</protein>
<reference evidence="2" key="1">
    <citation type="journal article" date="2024" name="Environ. Microbiol. Rep.">
        <title>Hiding in plain sight: The discovery of complete genomes of 11 hypothetical spindle-shaped viruses that putatively infect mesophilic ammonia-oxidizing archaea.</title>
        <authorList>
            <person name="Ni Y."/>
            <person name="Xu T."/>
            <person name="Yan S."/>
            <person name="Chen L."/>
            <person name="Wang Y."/>
        </authorList>
    </citation>
    <scope>NUCLEOTIDE SEQUENCE</scope>
    <source>
        <strain evidence="3">NTT1</strain>
        <strain evidence="2">NTT2</strain>
    </source>
</reference>
<evidence type="ECO:0000313" key="3">
    <source>
        <dbReference type="EMBL" id="DBA52168.1"/>
    </source>
</evidence>
<accession>A0AAT9JEJ5</accession>
<dbReference type="GO" id="GO:0009007">
    <property type="term" value="F:site-specific DNA-methyltransferase (adenine-specific) activity"/>
    <property type="evidence" value="ECO:0007669"/>
    <property type="project" value="InterPro"/>
</dbReference>
<evidence type="ECO:0000256" key="1">
    <source>
        <dbReference type="SAM" id="Phobius"/>
    </source>
</evidence>
<dbReference type="InterPro" id="IPR008593">
    <property type="entry name" value="Dam_MeTrfase"/>
</dbReference>
<dbReference type="GO" id="GO:0003677">
    <property type="term" value="F:DNA binding"/>
    <property type="evidence" value="ECO:0007669"/>
    <property type="project" value="InterPro"/>
</dbReference>
<keyword evidence="1" id="KW-0812">Transmembrane</keyword>
<keyword evidence="1" id="KW-1133">Transmembrane helix</keyword>
<evidence type="ECO:0000313" key="2">
    <source>
        <dbReference type="EMBL" id="DBA51733.1"/>
    </source>
</evidence>
<dbReference type="EMBL" id="BK067791">
    <property type="protein sequence ID" value="DBA52168.1"/>
    <property type="molecule type" value="Genomic_DNA"/>
</dbReference>
<sequence length="159" mass="18666">MIINNKKKHYADKLVTPSYLFNLSQKKYNIKCNIDVAADAKNTKCKRFIDRKKDYLKQFDFKRTDILWGNFPHSKQKEFVIHTVKVCKKNKCRALLLLPINVLTSAYAIKYLLPVIKFTKKMIIPGRHKFLSPRSLKISKQPSVNGYVSCYIPNRRSKQ</sequence>
<dbReference type="EMBL" id="BK067783">
    <property type="protein sequence ID" value="DBA51733.1"/>
    <property type="molecule type" value="Genomic_DNA"/>
</dbReference>